<gene>
    <name evidence="1" type="ORF">F2Q70_00001464</name>
</gene>
<protein>
    <submittedName>
        <fullName evidence="1">Uncharacterized protein</fullName>
    </submittedName>
</protein>
<comment type="caution">
    <text evidence="1">The sequence shown here is derived from an EMBL/GenBank/DDBJ whole genome shotgun (WGS) entry which is preliminary data.</text>
</comment>
<dbReference type="EMBL" id="QGKY02001015">
    <property type="protein sequence ID" value="KAF2572700.1"/>
    <property type="molecule type" value="Genomic_DNA"/>
</dbReference>
<name>A0A8S9IRT5_BRACR</name>
<reference evidence="1" key="1">
    <citation type="submission" date="2019-12" db="EMBL/GenBank/DDBJ databases">
        <title>Genome sequencing and annotation of Brassica cretica.</title>
        <authorList>
            <person name="Studholme D.J."/>
            <person name="Sarris P.F."/>
        </authorList>
    </citation>
    <scope>NUCLEOTIDE SEQUENCE</scope>
    <source>
        <strain evidence="1">PFS-102/07</strain>
        <tissue evidence="1">Leaf</tissue>
    </source>
</reference>
<evidence type="ECO:0000313" key="1">
    <source>
        <dbReference type="EMBL" id="KAF2572700.1"/>
    </source>
</evidence>
<accession>A0A8S9IRT5</accession>
<proteinExistence type="predicted"/>
<dbReference type="AlphaFoldDB" id="A0A8S9IRT5"/>
<sequence>MDRNLGSSSIHHVVTQTVTCWKLGSPNGCWRFKSDQQRCDRLVDMGVLYNGRLGAYIRLRDRELHWDLLDGWKGSDLVQKGMRKELLEFECKMLQIRQVGVNEDPLDPMVAGAWNGLV</sequence>
<organism evidence="1">
    <name type="scientific">Brassica cretica</name>
    <name type="common">Mustard</name>
    <dbReference type="NCBI Taxonomy" id="69181"/>
    <lineage>
        <taxon>Eukaryota</taxon>
        <taxon>Viridiplantae</taxon>
        <taxon>Streptophyta</taxon>
        <taxon>Embryophyta</taxon>
        <taxon>Tracheophyta</taxon>
        <taxon>Spermatophyta</taxon>
        <taxon>Magnoliopsida</taxon>
        <taxon>eudicotyledons</taxon>
        <taxon>Gunneridae</taxon>
        <taxon>Pentapetalae</taxon>
        <taxon>rosids</taxon>
        <taxon>malvids</taxon>
        <taxon>Brassicales</taxon>
        <taxon>Brassicaceae</taxon>
        <taxon>Brassiceae</taxon>
        <taxon>Brassica</taxon>
    </lineage>
</organism>